<dbReference type="PANTHER" id="PTHR43767:SF1">
    <property type="entry name" value="NONRIBOSOMAL PEPTIDE SYNTHASE PES1 (EUROFUNG)-RELATED"/>
    <property type="match status" value="1"/>
</dbReference>
<dbReference type="Gene3D" id="3.40.50.12780">
    <property type="entry name" value="N-terminal domain of ligase-like"/>
    <property type="match status" value="1"/>
</dbReference>
<accession>A0ABW5UW74</accession>
<dbReference type="PANTHER" id="PTHR43767">
    <property type="entry name" value="LONG-CHAIN-FATTY-ACID--COA LIGASE"/>
    <property type="match status" value="1"/>
</dbReference>
<evidence type="ECO:0000313" key="4">
    <source>
        <dbReference type="Proteomes" id="UP001597492"/>
    </source>
</evidence>
<dbReference type="InterPro" id="IPR045851">
    <property type="entry name" value="AMP-bd_C_sf"/>
</dbReference>
<dbReference type="GO" id="GO:0016874">
    <property type="term" value="F:ligase activity"/>
    <property type="evidence" value="ECO:0007669"/>
    <property type="project" value="UniProtKB-KW"/>
</dbReference>
<dbReference type="Proteomes" id="UP001597492">
    <property type="component" value="Unassembled WGS sequence"/>
</dbReference>
<evidence type="ECO:0000313" key="3">
    <source>
        <dbReference type="EMBL" id="MFD2757213.1"/>
    </source>
</evidence>
<dbReference type="SUPFAM" id="SSF56801">
    <property type="entry name" value="Acetyl-CoA synthetase-like"/>
    <property type="match status" value="1"/>
</dbReference>
<protein>
    <submittedName>
        <fullName evidence="3">Long-chain-fatty-acid--CoA ligase</fullName>
    </submittedName>
</protein>
<dbReference type="Pfam" id="PF13193">
    <property type="entry name" value="AMP-binding_C"/>
    <property type="match status" value="1"/>
</dbReference>
<proteinExistence type="predicted"/>
<feature type="domain" description="AMP-binding enzyme C-terminal" evidence="2">
    <location>
        <begin position="481"/>
        <end position="557"/>
    </location>
</feature>
<keyword evidence="3" id="KW-0436">Ligase</keyword>
<dbReference type="EMBL" id="JBHUNE010000002">
    <property type="protein sequence ID" value="MFD2757213.1"/>
    <property type="molecule type" value="Genomic_DNA"/>
</dbReference>
<gene>
    <name evidence="3" type="ORF">ACFSW7_02325</name>
</gene>
<evidence type="ECO:0000259" key="2">
    <source>
        <dbReference type="Pfam" id="PF13193"/>
    </source>
</evidence>
<sequence length="574" mass="62530">MSDAAIPVSEFNANRVWTKNYAPGVPRDIEPVTTSLYDELADRAEHFGDHVALEFFGAETTYAQLHDHVTRFANGLRRLGVKSGDRVAIVLPNCPQHVIAYYGVLRLGATVVEHNPLYTRNELRTQYQDHGAVFTIAWDKLAPVVQSLAGEVEVRRVISVNMTKMMPRKLQLLMKLPVKKARESREKLTAKAPGTVPFEKVLHQVPIGDEVPKPDASDIAMLAYTSGTTGTPKGAMLSHSNLLSNGRQGKAWMPEFTMGEETIYAFLPMFHSFGNLLGTIYGVVTASRVTLFPTFDPELIIDASKVHPATFYPGVPPMFDRLARIAKQGKLDLSGVRYAMSGAMTLTDPVVERWEAVAGGGLNEGYGLTEASPIVFSNPFGPTRKIGTIGLPHASTTIKVVDPDDPEREVPLGEVGELLVHGPQVFQGYWNNPEETDKVLLPGRWLRTGDLVTQDADGFITVVDRAKELIITGGYNVAPTEVEQVLVKVPGIAEAAVVGITRGSSGAESVTAAIVLEEGATFDEKATRAFAHEQLADYKVPRSYVVVDELPKSLLGKVLRKQVREQLGGAKAGK</sequence>
<dbReference type="PROSITE" id="PS00455">
    <property type="entry name" value="AMP_BINDING"/>
    <property type="match status" value="1"/>
</dbReference>
<organism evidence="3 4">
    <name type="scientific">Gulosibacter faecalis</name>
    <dbReference type="NCBI Taxonomy" id="272240"/>
    <lineage>
        <taxon>Bacteria</taxon>
        <taxon>Bacillati</taxon>
        <taxon>Actinomycetota</taxon>
        <taxon>Actinomycetes</taxon>
        <taxon>Micrococcales</taxon>
        <taxon>Microbacteriaceae</taxon>
        <taxon>Gulosibacter</taxon>
    </lineage>
</organism>
<dbReference type="InterPro" id="IPR000873">
    <property type="entry name" value="AMP-dep_synth/lig_dom"/>
</dbReference>
<reference evidence="4" key="1">
    <citation type="journal article" date="2019" name="Int. J. Syst. Evol. Microbiol.">
        <title>The Global Catalogue of Microorganisms (GCM) 10K type strain sequencing project: providing services to taxonomists for standard genome sequencing and annotation.</title>
        <authorList>
            <consortium name="The Broad Institute Genomics Platform"/>
            <consortium name="The Broad Institute Genome Sequencing Center for Infectious Disease"/>
            <person name="Wu L."/>
            <person name="Ma J."/>
        </authorList>
    </citation>
    <scope>NUCLEOTIDE SEQUENCE [LARGE SCALE GENOMIC DNA]</scope>
    <source>
        <strain evidence="4">TISTR 1514</strain>
    </source>
</reference>
<evidence type="ECO:0000259" key="1">
    <source>
        <dbReference type="Pfam" id="PF00501"/>
    </source>
</evidence>
<comment type="caution">
    <text evidence="3">The sequence shown here is derived from an EMBL/GenBank/DDBJ whole genome shotgun (WGS) entry which is preliminary data.</text>
</comment>
<dbReference type="InterPro" id="IPR025110">
    <property type="entry name" value="AMP-bd_C"/>
</dbReference>
<name>A0ABW5UW74_9MICO</name>
<keyword evidence="4" id="KW-1185">Reference proteome</keyword>
<dbReference type="RefSeq" id="WP_019619226.1">
    <property type="nucleotide sequence ID" value="NZ_JBHUNE010000002.1"/>
</dbReference>
<dbReference type="InterPro" id="IPR050237">
    <property type="entry name" value="ATP-dep_AMP-bd_enzyme"/>
</dbReference>
<dbReference type="Pfam" id="PF00501">
    <property type="entry name" value="AMP-binding"/>
    <property type="match status" value="1"/>
</dbReference>
<dbReference type="Gene3D" id="3.30.300.30">
    <property type="match status" value="1"/>
</dbReference>
<dbReference type="InterPro" id="IPR042099">
    <property type="entry name" value="ANL_N_sf"/>
</dbReference>
<feature type="domain" description="AMP-dependent synthetase/ligase" evidence="1">
    <location>
        <begin position="41"/>
        <end position="430"/>
    </location>
</feature>
<dbReference type="NCBIfam" id="NF004114">
    <property type="entry name" value="PRK05605.1"/>
    <property type="match status" value="1"/>
</dbReference>
<dbReference type="InterPro" id="IPR020845">
    <property type="entry name" value="AMP-binding_CS"/>
</dbReference>